<sequence length="162" mass="18023">MASHLHRADVIWHREGDFAANRYSRGHRWRFDGGVEVAASSSPSVVPLPHSVEAAVDPEEAFIAAISSCHMLWFLDFARREGLLVEAYEDRAEGEMARVAPGRLAITRVTLRPEITFSGDRLPERSFVDDLHHKAHEACFIANSVLTEIVVAGLPPRLATTR</sequence>
<reference evidence="1 2" key="1">
    <citation type="submission" date="2020-07" db="EMBL/GenBank/DDBJ databases">
        <title>Stappia sp., F7233, whole genome shotgun sequencing project.</title>
        <authorList>
            <person name="Jiang S."/>
            <person name="Liu Z.W."/>
            <person name="Du Z.J."/>
        </authorList>
    </citation>
    <scope>NUCLEOTIDE SEQUENCE [LARGE SCALE GENOMIC DNA]</scope>
    <source>
        <strain evidence="1 2">F7233</strain>
    </source>
</reference>
<dbReference type="SUPFAM" id="SSF82784">
    <property type="entry name" value="OsmC-like"/>
    <property type="match status" value="1"/>
</dbReference>
<dbReference type="Proteomes" id="UP000541109">
    <property type="component" value="Unassembled WGS sequence"/>
</dbReference>
<dbReference type="InterPro" id="IPR015946">
    <property type="entry name" value="KH_dom-like_a/b"/>
</dbReference>
<dbReference type="PANTHER" id="PTHR42830">
    <property type="entry name" value="OSMOTICALLY INDUCIBLE FAMILY PROTEIN"/>
    <property type="match status" value="1"/>
</dbReference>
<proteinExistence type="predicted"/>
<keyword evidence="2" id="KW-1185">Reference proteome</keyword>
<evidence type="ECO:0000313" key="2">
    <source>
        <dbReference type="Proteomes" id="UP000541109"/>
    </source>
</evidence>
<evidence type="ECO:0000313" key="1">
    <source>
        <dbReference type="EMBL" id="MBA5778404.1"/>
    </source>
</evidence>
<name>A0A839AHJ8_9HYPH</name>
<accession>A0A839AHJ8</accession>
<dbReference type="AlphaFoldDB" id="A0A839AHJ8"/>
<dbReference type="InterPro" id="IPR036102">
    <property type="entry name" value="OsmC/Ohrsf"/>
</dbReference>
<protein>
    <submittedName>
        <fullName evidence="1">OsmC family protein</fullName>
    </submittedName>
</protein>
<dbReference type="InterPro" id="IPR003718">
    <property type="entry name" value="OsmC/Ohr_fam"/>
</dbReference>
<dbReference type="Gene3D" id="3.30.300.20">
    <property type="match status" value="1"/>
</dbReference>
<dbReference type="Pfam" id="PF02566">
    <property type="entry name" value="OsmC"/>
    <property type="match status" value="1"/>
</dbReference>
<comment type="caution">
    <text evidence="1">The sequence shown here is derived from an EMBL/GenBank/DDBJ whole genome shotgun (WGS) entry which is preliminary data.</text>
</comment>
<organism evidence="1 2">
    <name type="scientific">Stappia albiluteola</name>
    <dbReference type="NCBI Taxonomy" id="2758565"/>
    <lineage>
        <taxon>Bacteria</taxon>
        <taxon>Pseudomonadati</taxon>
        <taxon>Pseudomonadota</taxon>
        <taxon>Alphaproteobacteria</taxon>
        <taxon>Hyphomicrobiales</taxon>
        <taxon>Stappiaceae</taxon>
        <taxon>Stappia</taxon>
    </lineage>
</organism>
<dbReference type="EMBL" id="JACFXV010000062">
    <property type="protein sequence ID" value="MBA5778404.1"/>
    <property type="molecule type" value="Genomic_DNA"/>
</dbReference>
<dbReference type="InterPro" id="IPR052707">
    <property type="entry name" value="OsmC_Ohr_Peroxiredoxin"/>
</dbReference>
<dbReference type="RefSeq" id="WP_182166613.1">
    <property type="nucleotide sequence ID" value="NZ_JACFXV010000062.1"/>
</dbReference>
<dbReference type="PANTHER" id="PTHR42830:SF2">
    <property type="entry name" value="OSMC_OHR FAMILY PROTEIN"/>
    <property type="match status" value="1"/>
</dbReference>
<gene>
    <name evidence="1" type="ORF">H2509_14840</name>
</gene>